<evidence type="ECO:0000313" key="1">
    <source>
        <dbReference type="EMBL" id="MFC1416460.1"/>
    </source>
</evidence>
<dbReference type="Proteomes" id="UP001592531">
    <property type="component" value="Unassembled WGS sequence"/>
</dbReference>
<proteinExistence type="predicted"/>
<comment type="caution">
    <text evidence="1">The sequence shown here is derived from an EMBL/GenBank/DDBJ whole genome shotgun (WGS) entry which is preliminary data.</text>
</comment>
<protein>
    <recommendedName>
        <fullName evidence="3">DoxX family protein</fullName>
    </recommendedName>
</protein>
<organism evidence="1 2">
    <name type="scientific">Streptacidiphilus cavernicola</name>
    <dbReference type="NCBI Taxonomy" id="3342716"/>
    <lineage>
        <taxon>Bacteria</taxon>
        <taxon>Bacillati</taxon>
        <taxon>Actinomycetota</taxon>
        <taxon>Actinomycetes</taxon>
        <taxon>Kitasatosporales</taxon>
        <taxon>Streptomycetaceae</taxon>
        <taxon>Streptacidiphilus</taxon>
    </lineage>
</organism>
<reference evidence="1 2" key="1">
    <citation type="submission" date="2024-09" db="EMBL/GenBank/DDBJ databases">
        <authorList>
            <person name="Lee S.D."/>
        </authorList>
    </citation>
    <scope>NUCLEOTIDE SEQUENCE [LARGE SCALE GENOMIC DNA]</scope>
    <source>
        <strain evidence="1 2">N8-3</strain>
    </source>
</reference>
<dbReference type="PANTHER" id="PTHR36974:SF1">
    <property type="entry name" value="DOXX FAMILY MEMBRANE PROTEIN"/>
    <property type="match status" value="1"/>
</dbReference>
<accession>A0ABV6VRS3</accession>
<gene>
    <name evidence="1" type="ORF">ACEZDE_07360</name>
</gene>
<evidence type="ECO:0000313" key="2">
    <source>
        <dbReference type="Proteomes" id="UP001592531"/>
    </source>
</evidence>
<name>A0ABV6VRS3_9ACTN</name>
<dbReference type="RefSeq" id="WP_380533710.1">
    <property type="nucleotide sequence ID" value="NZ_JBHFAB010000004.1"/>
</dbReference>
<dbReference type="EMBL" id="JBHFAB010000004">
    <property type="protein sequence ID" value="MFC1416460.1"/>
    <property type="molecule type" value="Genomic_DNA"/>
</dbReference>
<evidence type="ECO:0008006" key="3">
    <source>
        <dbReference type="Google" id="ProtNLM"/>
    </source>
</evidence>
<sequence>MIPALTRLHAKVSGDRSALLLSGLLAGAGVLHFAVPGPFDAIVPKLLPGSPRTWTKASGAAELAVAAAVALPPTRRAGGLAAAGLFAAVYPANVQMAYDYRNASPLKRAVAYGRLPLQAPLIGWALVVRGGRGRKPARGSVGSA</sequence>
<dbReference type="PANTHER" id="PTHR36974">
    <property type="entry name" value="MEMBRANE PROTEIN-RELATED"/>
    <property type="match status" value="1"/>
</dbReference>
<keyword evidence="2" id="KW-1185">Reference proteome</keyword>